<protein>
    <recommendedName>
        <fullName evidence="3">Integrase catalytic domain-containing protein</fullName>
    </recommendedName>
</protein>
<proteinExistence type="predicted"/>
<accession>A0A371GI58</accession>
<evidence type="ECO:0000313" key="1">
    <source>
        <dbReference type="EMBL" id="RDX90232.1"/>
    </source>
</evidence>
<comment type="caution">
    <text evidence="1">The sequence shown here is derived from an EMBL/GenBank/DDBJ whole genome shotgun (WGS) entry which is preliminary data.</text>
</comment>
<dbReference type="InterPro" id="IPR012337">
    <property type="entry name" value="RNaseH-like_sf"/>
</dbReference>
<dbReference type="Proteomes" id="UP000257109">
    <property type="component" value="Unassembled WGS sequence"/>
</dbReference>
<name>A0A371GI58_MUCPR</name>
<feature type="non-terminal residue" evidence="1">
    <location>
        <position position="1"/>
    </location>
</feature>
<dbReference type="EMBL" id="QJKJ01005448">
    <property type="protein sequence ID" value="RDX90232.1"/>
    <property type="molecule type" value="Genomic_DNA"/>
</dbReference>
<gene>
    <name evidence="1" type="ORF">CR513_27920</name>
</gene>
<reference evidence="1" key="1">
    <citation type="submission" date="2018-05" db="EMBL/GenBank/DDBJ databases">
        <title>Draft genome of Mucuna pruriens seed.</title>
        <authorList>
            <person name="Nnadi N.E."/>
            <person name="Vos R."/>
            <person name="Hasami M.H."/>
            <person name="Devisetty U.K."/>
            <person name="Aguiy J.C."/>
        </authorList>
    </citation>
    <scope>NUCLEOTIDE SEQUENCE [LARGE SCALE GENOMIC DNA]</scope>
    <source>
        <strain evidence="1">JCA_2017</strain>
    </source>
</reference>
<dbReference type="AlphaFoldDB" id="A0A371GI58"/>
<evidence type="ECO:0008006" key="3">
    <source>
        <dbReference type="Google" id="ProtNLM"/>
    </source>
</evidence>
<dbReference type="Gene3D" id="3.30.420.10">
    <property type="entry name" value="Ribonuclease H-like superfamily/Ribonuclease H"/>
    <property type="match status" value="1"/>
</dbReference>
<dbReference type="InterPro" id="IPR036397">
    <property type="entry name" value="RNaseH_sf"/>
</dbReference>
<sequence>MSQPMNSVSESKWPSAEGMKCPNSRFYFVNFLTWSFPVSNGNSYILLVVDYVSRWVEAKATKTNDVKVVVDFLKSNIFCRFGVLSTYQ</sequence>
<keyword evidence="2" id="KW-1185">Reference proteome</keyword>
<organism evidence="1 2">
    <name type="scientific">Mucuna pruriens</name>
    <name type="common">Velvet bean</name>
    <name type="synonym">Dolichos pruriens</name>
    <dbReference type="NCBI Taxonomy" id="157652"/>
    <lineage>
        <taxon>Eukaryota</taxon>
        <taxon>Viridiplantae</taxon>
        <taxon>Streptophyta</taxon>
        <taxon>Embryophyta</taxon>
        <taxon>Tracheophyta</taxon>
        <taxon>Spermatophyta</taxon>
        <taxon>Magnoliopsida</taxon>
        <taxon>eudicotyledons</taxon>
        <taxon>Gunneridae</taxon>
        <taxon>Pentapetalae</taxon>
        <taxon>rosids</taxon>
        <taxon>fabids</taxon>
        <taxon>Fabales</taxon>
        <taxon>Fabaceae</taxon>
        <taxon>Papilionoideae</taxon>
        <taxon>50 kb inversion clade</taxon>
        <taxon>NPAAA clade</taxon>
        <taxon>indigoferoid/millettioid clade</taxon>
        <taxon>Phaseoleae</taxon>
        <taxon>Mucuna</taxon>
    </lineage>
</organism>
<evidence type="ECO:0000313" key="2">
    <source>
        <dbReference type="Proteomes" id="UP000257109"/>
    </source>
</evidence>
<dbReference type="OrthoDB" id="1739170at2759"/>
<dbReference type="GO" id="GO:0003676">
    <property type="term" value="F:nucleic acid binding"/>
    <property type="evidence" value="ECO:0007669"/>
    <property type="project" value="InterPro"/>
</dbReference>
<dbReference type="SUPFAM" id="SSF53098">
    <property type="entry name" value="Ribonuclease H-like"/>
    <property type="match status" value="1"/>
</dbReference>